<dbReference type="Gene3D" id="1.10.20.140">
    <property type="match status" value="1"/>
</dbReference>
<dbReference type="EC" id="2.5.1.75" evidence="10"/>
<dbReference type="InterPro" id="IPR039657">
    <property type="entry name" value="Dimethylallyltransferase"/>
</dbReference>
<evidence type="ECO:0000256" key="7">
    <source>
        <dbReference type="ARBA" id="ARBA00022840"/>
    </source>
</evidence>
<keyword evidence="8 10" id="KW-0460">Magnesium</keyword>
<dbReference type="PANTHER" id="PTHR11088:SF60">
    <property type="entry name" value="TRNA DIMETHYLALLYLTRANSFERASE"/>
    <property type="match status" value="1"/>
</dbReference>
<dbReference type="EMBL" id="JAQSIP010000001">
    <property type="protein sequence ID" value="MDD0836946.1"/>
    <property type="molecule type" value="Genomic_DNA"/>
</dbReference>
<evidence type="ECO:0000313" key="14">
    <source>
        <dbReference type="EMBL" id="MDD0836946.1"/>
    </source>
</evidence>
<comment type="catalytic activity">
    <reaction evidence="9 10 11">
        <text>adenosine(37) in tRNA + dimethylallyl diphosphate = N(6)-dimethylallyladenosine(37) in tRNA + diphosphate</text>
        <dbReference type="Rhea" id="RHEA:26482"/>
        <dbReference type="Rhea" id="RHEA-COMP:10162"/>
        <dbReference type="Rhea" id="RHEA-COMP:10375"/>
        <dbReference type="ChEBI" id="CHEBI:33019"/>
        <dbReference type="ChEBI" id="CHEBI:57623"/>
        <dbReference type="ChEBI" id="CHEBI:74411"/>
        <dbReference type="ChEBI" id="CHEBI:74415"/>
        <dbReference type="EC" id="2.5.1.75"/>
    </reaction>
</comment>
<evidence type="ECO:0000256" key="9">
    <source>
        <dbReference type="ARBA" id="ARBA00049563"/>
    </source>
</evidence>
<evidence type="ECO:0000256" key="12">
    <source>
        <dbReference type="RuleBase" id="RU003784"/>
    </source>
</evidence>
<evidence type="ECO:0000256" key="13">
    <source>
        <dbReference type="RuleBase" id="RU003785"/>
    </source>
</evidence>
<keyword evidence="7 10" id="KW-0067">ATP-binding</keyword>
<feature type="site" description="Interaction with substrate tRNA" evidence="10">
    <location>
        <position position="127"/>
    </location>
</feature>
<dbReference type="GO" id="GO:0052381">
    <property type="term" value="F:tRNA dimethylallyltransferase activity"/>
    <property type="evidence" value="ECO:0007669"/>
    <property type="project" value="UniProtKB-EC"/>
</dbReference>
<evidence type="ECO:0000256" key="4">
    <source>
        <dbReference type="ARBA" id="ARBA00022679"/>
    </source>
</evidence>
<dbReference type="SUPFAM" id="SSF52540">
    <property type="entry name" value="P-loop containing nucleoside triphosphate hydrolases"/>
    <property type="match status" value="1"/>
</dbReference>
<evidence type="ECO:0000256" key="8">
    <source>
        <dbReference type="ARBA" id="ARBA00022842"/>
    </source>
</evidence>
<dbReference type="HAMAP" id="MF_00185">
    <property type="entry name" value="IPP_trans"/>
    <property type="match status" value="1"/>
</dbReference>
<dbReference type="NCBIfam" id="TIGR00174">
    <property type="entry name" value="miaA"/>
    <property type="match status" value="1"/>
</dbReference>
<protein>
    <recommendedName>
        <fullName evidence="10">tRNA dimethylallyltransferase</fullName>
        <ecNumber evidence="10">2.5.1.75</ecNumber>
    </recommendedName>
    <alternativeName>
        <fullName evidence="10">Dimethylallyl diphosphate:tRNA dimethylallyltransferase</fullName>
        <shortName evidence="10">DMAPP:tRNA dimethylallyltransferase</shortName>
        <shortName evidence="10">DMATase</shortName>
    </alternativeName>
    <alternativeName>
        <fullName evidence="10">Isopentenyl-diphosphate:tRNA isopentenyltransferase</fullName>
        <shortName evidence="10">IPP transferase</shortName>
        <shortName evidence="10">IPPT</shortName>
        <shortName evidence="10">IPTase</shortName>
    </alternativeName>
</protein>
<dbReference type="Pfam" id="PF01715">
    <property type="entry name" value="IPPT"/>
    <property type="match status" value="1"/>
</dbReference>
<keyword evidence="6 10" id="KW-0547">Nucleotide-binding</keyword>
<evidence type="ECO:0000256" key="3">
    <source>
        <dbReference type="ARBA" id="ARBA00005842"/>
    </source>
</evidence>
<comment type="caution">
    <text evidence="10">Lacks conserved residue(s) required for the propagation of feature annotation.</text>
</comment>
<evidence type="ECO:0000313" key="15">
    <source>
        <dbReference type="Proteomes" id="UP001528673"/>
    </source>
</evidence>
<organism evidence="14 15">
    <name type="scientific">Curvibacter cyanobacteriorum</name>
    <dbReference type="NCBI Taxonomy" id="3026422"/>
    <lineage>
        <taxon>Bacteria</taxon>
        <taxon>Pseudomonadati</taxon>
        <taxon>Pseudomonadota</taxon>
        <taxon>Betaproteobacteria</taxon>
        <taxon>Burkholderiales</taxon>
        <taxon>Comamonadaceae</taxon>
        <taxon>Curvibacter</taxon>
    </lineage>
</organism>
<gene>
    <name evidence="10 14" type="primary">miaA</name>
    <name evidence="14" type="ORF">PSQ40_00025</name>
</gene>
<evidence type="ECO:0000256" key="6">
    <source>
        <dbReference type="ARBA" id="ARBA00022741"/>
    </source>
</evidence>
<comment type="caution">
    <text evidence="14">The sequence shown here is derived from an EMBL/GenBank/DDBJ whole genome shotgun (WGS) entry which is preliminary data.</text>
</comment>
<accession>A0ABT5MUF7</accession>
<evidence type="ECO:0000256" key="1">
    <source>
        <dbReference type="ARBA" id="ARBA00001946"/>
    </source>
</evidence>
<comment type="similarity">
    <text evidence="3 10 13">Belongs to the IPP transferase family.</text>
</comment>
<sequence length="321" mass="34667">MPDSAALPCLALAGPTASGKTAAALALAERHRIEIISVDSALVYRGMDVGTAKPSAAELAQVPHHLIDIRDPLQAYSAAEFVRDVQALLPDIRARGAQPVLVGGTMLYFKALMEGLDPMPAAQPALRAALEAEAAERGWPALHAELSQVDPDTAARLAPHDAQRIQRALEVYRATGQTLSHFHAGRAGRAEPGLPLVLLSLEPAQRSWLHERIGRRFHEMLAQGLIDEVQRLRARGDLHADLPSMRCVGYRQAWEALAGTLPMAELADRGIFATRQLAKRQLTWLRSMPQRRVIAADAPDALNQVLAQAESVLASPPGQPS</sequence>
<dbReference type="InterPro" id="IPR018022">
    <property type="entry name" value="IPT"/>
</dbReference>
<dbReference type="Gene3D" id="3.40.50.300">
    <property type="entry name" value="P-loop containing nucleotide triphosphate hydrolases"/>
    <property type="match status" value="1"/>
</dbReference>
<feature type="region of interest" description="Interaction with substrate tRNA" evidence="10">
    <location>
        <begin position="39"/>
        <end position="42"/>
    </location>
</feature>
<feature type="binding site" evidence="10">
    <location>
        <begin position="14"/>
        <end position="21"/>
    </location>
    <ligand>
        <name>ATP</name>
        <dbReference type="ChEBI" id="CHEBI:30616"/>
    </ligand>
</feature>
<name>A0ABT5MUF7_9BURK</name>
<feature type="region of interest" description="Interaction with substrate tRNA" evidence="10">
    <location>
        <begin position="163"/>
        <end position="167"/>
    </location>
</feature>
<comment type="cofactor">
    <cofactor evidence="1 10">
        <name>Mg(2+)</name>
        <dbReference type="ChEBI" id="CHEBI:18420"/>
    </cofactor>
</comment>
<dbReference type="RefSeq" id="WP_273947752.1">
    <property type="nucleotide sequence ID" value="NZ_JAQSIP010000001.1"/>
</dbReference>
<keyword evidence="4 10" id="KW-0808">Transferase</keyword>
<feature type="binding site" evidence="10">
    <location>
        <begin position="16"/>
        <end position="21"/>
    </location>
    <ligand>
        <name>substrate</name>
    </ligand>
</feature>
<feature type="site" description="Interaction with substrate tRNA" evidence="10">
    <location>
        <position position="105"/>
    </location>
</feature>
<dbReference type="Proteomes" id="UP001528673">
    <property type="component" value="Unassembled WGS sequence"/>
</dbReference>
<comment type="subunit">
    <text evidence="10">Monomer.</text>
</comment>
<keyword evidence="5 10" id="KW-0819">tRNA processing</keyword>
<evidence type="ECO:0000256" key="11">
    <source>
        <dbReference type="RuleBase" id="RU003783"/>
    </source>
</evidence>
<comment type="function">
    <text evidence="2 10 12">Catalyzes the transfer of a dimethylallyl group onto the adenine at position 37 in tRNAs that read codons beginning with uridine, leading to the formation of N6-(dimethylallyl)adenosine (i(6)A).</text>
</comment>
<evidence type="ECO:0000256" key="5">
    <source>
        <dbReference type="ARBA" id="ARBA00022694"/>
    </source>
</evidence>
<evidence type="ECO:0000256" key="10">
    <source>
        <dbReference type="HAMAP-Rule" id="MF_00185"/>
    </source>
</evidence>
<keyword evidence="15" id="KW-1185">Reference proteome</keyword>
<dbReference type="InterPro" id="IPR027417">
    <property type="entry name" value="P-loop_NTPase"/>
</dbReference>
<dbReference type="PANTHER" id="PTHR11088">
    <property type="entry name" value="TRNA DIMETHYLALLYLTRANSFERASE"/>
    <property type="match status" value="1"/>
</dbReference>
<evidence type="ECO:0000256" key="2">
    <source>
        <dbReference type="ARBA" id="ARBA00003213"/>
    </source>
</evidence>
<feature type="region of interest" description="Interaction with substrate tRNA" evidence="10">
    <location>
        <begin position="246"/>
        <end position="251"/>
    </location>
</feature>
<reference evidence="14 15" key="1">
    <citation type="submission" date="2023-02" db="EMBL/GenBank/DDBJ databases">
        <title>Bacterial whole genomic sequence of Curvibacter sp. HBC61.</title>
        <authorList>
            <person name="Le V."/>
            <person name="Ko S.-R."/>
            <person name="Ahn C.-Y."/>
            <person name="Oh H.-M."/>
        </authorList>
    </citation>
    <scope>NUCLEOTIDE SEQUENCE [LARGE SCALE GENOMIC DNA]</scope>
    <source>
        <strain evidence="14 15">HBC61</strain>
    </source>
</reference>
<proteinExistence type="inferred from homology"/>